<reference evidence="5 6" key="1">
    <citation type="journal article" date="2011" name="J. Gen. Appl. Microbiol.">
        <title>Draft genome sequencing of the enigmatic yeast Saitoella complicata.</title>
        <authorList>
            <person name="Nishida H."/>
            <person name="Hamamoto M."/>
            <person name="Sugiyama J."/>
        </authorList>
    </citation>
    <scope>NUCLEOTIDE SEQUENCE [LARGE SCALE GENOMIC DNA]</scope>
    <source>
        <strain evidence="5 6">NRRL Y-17804</strain>
    </source>
</reference>
<protein>
    <recommendedName>
        <fullName evidence="4">NmrA-like domain-containing protein</fullName>
    </recommendedName>
</protein>
<evidence type="ECO:0000313" key="5">
    <source>
        <dbReference type="EMBL" id="GAO48419.1"/>
    </source>
</evidence>
<reference evidence="5 6" key="2">
    <citation type="journal article" date="2014" name="J. Gen. Appl. Microbiol.">
        <title>The early diverging ascomycetous budding yeast Saitoella complicata has three histone deacetylases belonging to the Clr6, Hos2, and Rpd3 lineages.</title>
        <authorList>
            <person name="Nishida H."/>
            <person name="Matsumoto T."/>
            <person name="Kondo S."/>
            <person name="Hamamoto M."/>
            <person name="Yoshikawa H."/>
        </authorList>
    </citation>
    <scope>NUCLEOTIDE SEQUENCE [LARGE SCALE GENOMIC DNA]</scope>
    <source>
        <strain evidence="5 6">NRRL Y-17804</strain>
    </source>
</reference>
<sequence>MTNVVIAYESHDNERPRQSYKTRAGSNTNPPTSSSPHNTTMTKLKKIILIGASGSIGTPILEALIRAKSSFDAIAILTRPSSAPQFDKISSEHGIKILTVASYDNTSDLTAVFAGYDTVIAALGAAALDTQLKLIDAAVAAGVERFYPSEFGTATDSPALGDEPIFADKRKIQAYLLRQASSSSSSTNNNKLSFTALQTGSFADWALANGFIGFDINAKTAKFIDDGTAVASFTSLRDIGDATVTSLLHPDASKNAFIRVQGFAASQQDILKVLESETNSKWKVTKTPISDVLKRADEALEKKDFTTYAVSRIQAVLWGGNGAFEKDEISNQKIGWAPKDDLHAVVKQVLASK</sequence>
<keyword evidence="6" id="KW-1185">Reference proteome</keyword>
<organism evidence="5 6">
    <name type="scientific">Saitoella complicata (strain BCRC 22490 / CBS 7301 / JCM 7358 / NBRC 10748 / NRRL Y-17804)</name>
    <dbReference type="NCBI Taxonomy" id="698492"/>
    <lineage>
        <taxon>Eukaryota</taxon>
        <taxon>Fungi</taxon>
        <taxon>Dikarya</taxon>
        <taxon>Ascomycota</taxon>
        <taxon>Taphrinomycotina</taxon>
        <taxon>Taphrinomycotina incertae sedis</taxon>
        <taxon>Saitoella</taxon>
    </lineage>
</organism>
<evidence type="ECO:0000259" key="4">
    <source>
        <dbReference type="Pfam" id="PF05368"/>
    </source>
</evidence>
<dbReference type="PANTHER" id="PTHR47706:SF9">
    <property type="entry name" value="NMRA-LIKE DOMAIN-CONTAINING PROTEIN-RELATED"/>
    <property type="match status" value="1"/>
</dbReference>
<dbReference type="Proteomes" id="UP000033140">
    <property type="component" value="Unassembled WGS sequence"/>
</dbReference>
<dbReference type="GO" id="GO:0016491">
    <property type="term" value="F:oxidoreductase activity"/>
    <property type="evidence" value="ECO:0007669"/>
    <property type="project" value="UniProtKB-KW"/>
</dbReference>
<evidence type="ECO:0000313" key="6">
    <source>
        <dbReference type="Proteomes" id="UP000033140"/>
    </source>
</evidence>
<evidence type="ECO:0000256" key="2">
    <source>
        <dbReference type="ARBA" id="ARBA00023002"/>
    </source>
</evidence>
<dbReference type="SUPFAM" id="SSF51735">
    <property type="entry name" value="NAD(P)-binding Rossmann-fold domains"/>
    <property type="match status" value="1"/>
</dbReference>
<dbReference type="OMA" id="MGFDIKN"/>
<dbReference type="InterPro" id="IPR036291">
    <property type="entry name" value="NAD(P)-bd_dom_sf"/>
</dbReference>
<feature type="domain" description="NmrA-like" evidence="4">
    <location>
        <begin position="45"/>
        <end position="296"/>
    </location>
</feature>
<evidence type="ECO:0000256" key="3">
    <source>
        <dbReference type="SAM" id="MobiDB-lite"/>
    </source>
</evidence>
<reference evidence="5 6" key="3">
    <citation type="journal article" date="2015" name="Genome Announc.">
        <title>Draft Genome Sequence of the Archiascomycetous Yeast Saitoella complicata.</title>
        <authorList>
            <person name="Yamauchi K."/>
            <person name="Kondo S."/>
            <person name="Hamamoto M."/>
            <person name="Takahashi Y."/>
            <person name="Ogura Y."/>
            <person name="Hayashi T."/>
            <person name="Nishida H."/>
        </authorList>
    </citation>
    <scope>NUCLEOTIDE SEQUENCE [LARGE SCALE GENOMIC DNA]</scope>
    <source>
        <strain evidence="5 6">NRRL Y-17804</strain>
    </source>
</reference>
<dbReference type="CDD" id="cd05259">
    <property type="entry name" value="PCBER_SDR_a"/>
    <property type="match status" value="1"/>
</dbReference>
<dbReference type="PANTHER" id="PTHR47706">
    <property type="entry name" value="NMRA-LIKE FAMILY PROTEIN"/>
    <property type="match status" value="1"/>
</dbReference>
<dbReference type="InterPro" id="IPR051609">
    <property type="entry name" value="NmrA/Isoflavone_reductase-like"/>
</dbReference>
<dbReference type="InterPro" id="IPR045312">
    <property type="entry name" value="PCBER-like"/>
</dbReference>
<accession>A0A0E9NF09</accession>
<dbReference type="AlphaFoldDB" id="A0A0E9NF09"/>
<name>A0A0E9NF09_SAICN</name>
<dbReference type="Gene3D" id="3.40.50.720">
    <property type="entry name" value="NAD(P)-binding Rossmann-like Domain"/>
    <property type="match status" value="1"/>
</dbReference>
<gene>
    <name evidence="5" type="ORF">G7K_2592-t1</name>
</gene>
<evidence type="ECO:0000256" key="1">
    <source>
        <dbReference type="ARBA" id="ARBA00022857"/>
    </source>
</evidence>
<keyword evidence="1" id="KW-0521">NADP</keyword>
<dbReference type="EMBL" id="BACD03000014">
    <property type="protein sequence ID" value="GAO48419.1"/>
    <property type="molecule type" value="Genomic_DNA"/>
</dbReference>
<dbReference type="Gene3D" id="3.90.25.10">
    <property type="entry name" value="UDP-galactose 4-epimerase, domain 1"/>
    <property type="match status" value="1"/>
</dbReference>
<dbReference type="STRING" id="698492.A0A0E9NF09"/>
<comment type="caution">
    <text evidence="5">The sequence shown here is derived from an EMBL/GenBank/DDBJ whole genome shotgun (WGS) entry which is preliminary data.</text>
</comment>
<feature type="region of interest" description="Disordered" evidence="3">
    <location>
        <begin position="9"/>
        <end position="39"/>
    </location>
</feature>
<dbReference type="Pfam" id="PF05368">
    <property type="entry name" value="NmrA"/>
    <property type="match status" value="1"/>
</dbReference>
<feature type="compositionally biased region" description="Low complexity" evidence="3">
    <location>
        <begin position="26"/>
        <end position="39"/>
    </location>
</feature>
<keyword evidence="2" id="KW-0560">Oxidoreductase</keyword>
<proteinExistence type="predicted"/>
<dbReference type="InterPro" id="IPR008030">
    <property type="entry name" value="NmrA-like"/>
</dbReference>